<dbReference type="AlphaFoldDB" id="A0AAP0HLH6"/>
<organism evidence="1 2">
    <name type="scientific">Stephania cephalantha</name>
    <dbReference type="NCBI Taxonomy" id="152367"/>
    <lineage>
        <taxon>Eukaryota</taxon>
        <taxon>Viridiplantae</taxon>
        <taxon>Streptophyta</taxon>
        <taxon>Embryophyta</taxon>
        <taxon>Tracheophyta</taxon>
        <taxon>Spermatophyta</taxon>
        <taxon>Magnoliopsida</taxon>
        <taxon>Ranunculales</taxon>
        <taxon>Menispermaceae</taxon>
        <taxon>Menispermoideae</taxon>
        <taxon>Cissampelideae</taxon>
        <taxon>Stephania</taxon>
    </lineage>
</organism>
<gene>
    <name evidence="1" type="ORF">Scep_028134</name>
</gene>
<accession>A0AAP0HLH6</accession>
<comment type="caution">
    <text evidence="1">The sequence shown here is derived from an EMBL/GenBank/DDBJ whole genome shotgun (WGS) entry which is preliminary data.</text>
</comment>
<evidence type="ECO:0000313" key="1">
    <source>
        <dbReference type="EMBL" id="KAK9089052.1"/>
    </source>
</evidence>
<proteinExistence type="predicted"/>
<dbReference type="EMBL" id="JBBNAG010000012">
    <property type="protein sequence ID" value="KAK9089052.1"/>
    <property type="molecule type" value="Genomic_DNA"/>
</dbReference>
<evidence type="ECO:0000313" key="2">
    <source>
        <dbReference type="Proteomes" id="UP001419268"/>
    </source>
</evidence>
<keyword evidence="2" id="KW-1185">Reference proteome</keyword>
<reference evidence="1 2" key="1">
    <citation type="submission" date="2024-01" db="EMBL/GenBank/DDBJ databases">
        <title>Genome assemblies of Stephania.</title>
        <authorList>
            <person name="Yang L."/>
        </authorList>
    </citation>
    <scope>NUCLEOTIDE SEQUENCE [LARGE SCALE GENOMIC DNA]</scope>
    <source>
        <strain evidence="1">JXDWG</strain>
        <tissue evidence="1">Leaf</tissue>
    </source>
</reference>
<dbReference type="Proteomes" id="UP001419268">
    <property type="component" value="Unassembled WGS sequence"/>
</dbReference>
<sequence>MRERTDLRDESCEDSIMEIDRERKLNDEYKATTEKMIEGGVETVIREMGKNMILMKEKK</sequence>
<name>A0AAP0HLH6_9MAGN</name>
<protein>
    <submittedName>
        <fullName evidence="1">Uncharacterized protein</fullName>
    </submittedName>
</protein>